<reference evidence="3" key="1">
    <citation type="journal article" date="2023" name="Mar. Drugs">
        <title>Gemmata algarum, a Novel Planctomycete Isolated from an Algal Mat, Displays Antimicrobial Activity.</title>
        <authorList>
            <person name="Kumar G."/>
            <person name="Kallscheuer N."/>
            <person name="Kashif M."/>
            <person name="Ahamad S."/>
            <person name="Jagadeeshwari U."/>
            <person name="Pannikurungottu S."/>
            <person name="Haufschild T."/>
            <person name="Kabuu M."/>
            <person name="Sasikala C."/>
            <person name="Jogler C."/>
            <person name="Ramana C."/>
        </authorList>
    </citation>
    <scope>NUCLEOTIDE SEQUENCE [LARGE SCALE GENOMIC DNA]</scope>
    <source>
        <strain evidence="3">JC673</strain>
    </source>
</reference>
<dbReference type="EMBL" id="JAXBLV010000058">
    <property type="protein sequence ID" value="MDY3558847.1"/>
    <property type="molecule type" value="Genomic_DNA"/>
</dbReference>
<evidence type="ECO:0000313" key="2">
    <source>
        <dbReference type="EMBL" id="MDY3558847.1"/>
    </source>
</evidence>
<evidence type="ECO:0000313" key="3">
    <source>
        <dbReference type="Proteomes" id="UP001272242"/>
    </source>
</evidence>
<keyword evidence="3" id="KW-1185">Reference proteome</keyword>
<dbReference type="Proteomes" id="UP001272242">
    <property type="component" value="Unassembled WGS sequence"/>
</dbReference>
<evidence type="ECO:0000256" key="1">
    <source>
        <dbReference type="SAM" id="MobiDB-lite"/>
    </source>
</evidence>
<proteinExistence type="predicted"/>
<protein>
    <submittedName>
        <fullName evidence="2">Uncharacterized protein</fullName>
    </submittedName>
</protein>
<feature type="region of interest" description="Disordered" evidence="1">
    <location>
        <begin position="1"/>
        <end position="20"/>
    </location>
</feature>
<gene>
    <name evidence="2" type="ORF">R5W23_006004</name>
</gene>
<comment type="caution">
    <text evidence="2">The sequence shown here is derived from an EMBL/GenBank/DDBJ whole genome shotgun (WGS) entry which is preliminary data.</text>
</comment>
<dbReference type="RefSeq" id="WP_320685718.1">
    <property type="nucleotide sequence ID" value="NZ_JAXBLV010000058.1"/>
</dbReference>
<sequence length="69" mass="7786">MTDPVSDASRQVRFRTEEQTHRTERLVRSVEALGGHYIITPQYLPTSAESKLNFRLAGASLLGEPLCQR</sequence>
<accession>A0ABU5EU57</accession>
<organism evidence="2 3">
    <name type="scientific">Gemmata algarum</name>
    <dbReference type="NCBI Taxonomy" id="2975278"/>
    <lineage>
        <taxon>Bacteria</taxon>
        <taxon>Pseudomonadati</taxon>
        <taxon>Planctomycetota</taxon>
        <taxon>Planctomycetia</taxon>
        <taxon>Gemmatales</taxon>
        <taxon>Gemmataceae</taxon>
        <taxon>Gemmata</taxon>
    </lineage>
</organism>
<name>A0ABU5EU57_9BACT</name>
<feature type="non-terminal residue" evidence="2">
    <location>
        <position position="69"/>
    </location>
</feature>